<keyword evidence="3" id="KW-1185">Reference proteome</keyword>
<dbReference type="AlphaFoldDB" id="A0A443HL81"/>
<accession>A0A443HL81</accession>
<dbReference type="Proteomes" id="UP000283841">
    <property type="component" value="Unassembled WGS sequence"/>
</dbReference>
<protein>
    <submittedName>
        <fullName evidence="2">Alpha/Beta hydrolase protein</fullName>
    </submittedName>
</protein>
<dbReference type="Gene3D" id="3.40.50.1820">
    <property type="entry name" value="alpha/beta hydrolase"/>
    <property type="match status" value="1"/>
</dbReference>
<evidence type="ECO:0000313" key="3">
    <source>
        <dbReference type="Proteomes" id="UP000283841"/>
    </source>
</evidence>
<dbReference type="RefSeq" id="XP_028482208.1">
    <property type="nucleotide sequence ID" value="XM_028631327.1"/>
</dbReference>
<dbReference type="Pfam" id="PF12697">
    <property type="entry name" value="Abhydrolase_6"/>
    <property type="match status" value="1"/>
</dbReference>
<dbReference type="GO" id="GO:0016787">
    <property type="term" value="F:hydrolase activity"/>
    <property type="evidence" value="ECO:0007669"/>
    <property type="project" value="UniProtKB-KW"/>
</dbReference>
<dbReference type="STRING" id="264951.A0A443HL81"/>
<feature type="domain" description="AB hydrolase-1" evidence="1">
    <location>
        <begin position="44"/>
        <end position="319"/>
    </location>
</feature>
<gene>
    <name evidence="2" type="ORF">C8Q69DRAFT_477597</name>
</gene>
<keyword evidence="2" id="KW-0378">Hydrolase</keyword>
<dbReference type="VEuPathDB" id="FungiDB:C8Q69DRAFT_477597"/>
<evidence type="ECO:0000259" key="1">
    <source>
        <dbReference type="Pfam" id="PF12697"/>
    </source>
</evidence>
<dbReference type="EMBL" id="RCNU01000012">
    <property type="protein sequence ID" value="RWQ92563.1"/>
    <property type="molecule type" value="Genomic_DNA"/>
</dbReference>
<name>A0A443HL81_BYSSP</name>
<evidence type="ECO:0000313" key="2">
    <source>
        <dbReference type="EMBL" id="RWQ92563.1"/>
    </source>
</evidence>
<dbReference type="SUPFAM" id="SSF53474">
    <property type="entry name" value="alpha/beta-Hydrolases"/>
    <property type="match status" value="1"/>
</dbReference>
<dbReference type="GeneID" id="39600604"/>
<dbReference type="PANTHER" id="PTHR43329">
    <property type="entry name" value="EPOXIDE HYDROLASE"/>
    <property type="match status" value="1"/>
</dbReference>
<organism evidence="2 3">
    <name type="scientific">Byssochlamys spectabilis</name>
    <name type="common">Paecilomyces variotii</name>
    <dbReference type="NCBI Taxonomy" id="264951"/>
    <lineage>
        <taxon>Eukaryota</taxon>
        <taxon>Fungi</taxon>
        <taxon>Dikarya</taxon>
        <taxon>Ascomycota</taxon>
        <taxon>Pezizomycotina</taxon>
        <taxon>Eurotiomycetes</taxon>
        <taxon>Eurotiomycetidae</taxon>
        <taxon>Eurotiales</taxon>
        <taxon>Thermoascaceae</taxon>
        <taxon>Paecilomyces</taxon>
    </lineage>
</organism>
<proteinExistence type="predicted"/>
<comment type="caution">
    <text evidence="2">The sequence shown here is derived from an EMBL/GenBank/DDBJ whole genome shotgun (WGS) entry which is preliminary data.</text>
</comment>
<sequence length="328" mass="36564">MISLPSQLPDHHLDEFSVPTDCGSVVHGYSRGLSIEQSEANAVLVLIHGYPMTNLLWRHVIKNLPDDIPLFVPDIPGYGNSTPSKTGHDKATIGKAILDALNKVLQNDPTKPPRRIVLAGHDRGARISHRLSVDAGEFSDKFTIIGTILMDIVPTVVQWHGMKNPVEAAGFFHWPFLANVELATSMILKVGGDVFIRSLCERWLGDLTYPGRRSLIQDGAQQAYEETFKRESVIRAACLDYEAAATVDVDRQKYDQEHGRKIQIPTLVLHCSALGRRFSMTDTWEEWVADGKNLLSVMEIGEGAGHSFPEEAPETTAKAMLEWIRRYN</sequence>
<dbReference type="InterPro" id="IPR029058">
    <property type="entry name" value="AB_hydrolase_fold"/>
</dbReference>
<dbReference type="InterPro" id="IPR000073">
    <property type="entry name" value="AB_hydrolase_1"/>
</dbReference>
<reference evidence="2 3" key="1">
    <citation type="journal article" date="2018" name="Front. Microbiol.">
        <title>Genomic and genetic insights into a cosmopolitan fungus, Paecilomyces variotii (Eurotiales).</title>
        <authorList>
            <person name="Urquhart A.S."/>
            <person name="Mondo S.J."/>
            <person name="Makela M.R."/>
            <person name="Hane J.K."/>
            <person name="Wiebenga A."/>
            <person name="He G."/>
            <person name="Mihaltcheva S."/>
            <person name="Pangilinan J."/>
            <person name="Lipzen A."/>
            <person name="Barry K."/>
            <person name="de Vries R.P."/>
            <person name="Grigoriev I.V."/>
            <person name="Idnurm A."/>
        </authorList>
    </citation>
    <scope>NUCLEOTIDE SEQUENCE [LARGE SCALE GENOMIC DNA]</scope>
    <source>
        <strain evidence="2 3">CBS 101075</strain>
    </source>
</reference>